<feature type="compositionally biased region" description="Low complexity" evidence="1">
    <location>
        <begin position="109"/>
        <end position="119"/>
    </location>
</feature>
<reference evidence="3 4" key="1">
    <citation type="submission" date="2019-01" db="EMBL/GenBank/DDBJ databases">
        <title>Nuclear Genome Assembly of the Microalgal Biofuel strain Nannochloropsis salina CCMP1776.</title>
        <authorList>
            <person name="Hovde B."/>
        </authorList>
    </citation>
    <scope>NUCLEOTIDE SEQUENCE [LARGE SCALE GENOMIC DNA]</scope>
    <source>
        <strain evidence="3 4">CCMP1776</strain>
    </source>
</reference>
<feature type="region of interest" description="Disordered" evidence="1">
    <location>
        <begin position="156"/>
        <end position="231"/>
    </location>
</feature>
<comment type="caution">
    <text evidence="3">The sequence shown here is derived from an EMBL/GenBank/DDBJ whole genome shotgun (WGS) entry which is preliminary data.</text>
</comment>
<dbReference type="Proteomes" id="UP000355283">
    <property type="component" value="Unassembled WGS sequence"/>
</dbReference>
<dbReference type="InterPro" id="IPR017927">
    <property type="entry name" value="FAD-bd_FR_type"/>
</dbReference>
<feature type="region of interest" description="Disordered" evidence="1">
    <location>
        <begin position="272"/>
        <end position="294"/>
    </location>
</feature>
<dbReference type="AlphaFoldDB" id="A0A4D9CXH0"/>
<protein>
    <recommendedName>
        <fullName evidence="2">FAD-binding FR-type domain-containing protein</fullName>
    </recommendedName>
</protein>
<dbReference type="PROSITE" id="PS51257">
    <property type="entry name" value="PROKAR_LIPOPROTEIN"/>
    <property type="match status" value="1"/>
</dbReference>
<dbReference type="PANTHER" id="PTHR47215:SF1">
    <property type="entry name" value="F9L1.8 PROTEIN"/>
    <property type="match status" value="1"/>
</dbReference>
<proteinExistence type="predicted"/>
<name>A0A4D9CXH0_9STRA</name>
<dbReference type="EMBL" id="SDOX01000118">
    <property type="protein sequence ID" value="TFJ82253.1"/>
    <property type="molecule type" value="Genomic_DNA"/>
</dbReference>
<keyword evidence="4" id="KW-1185">Reference proteome</keyword>
<feature type="compositionally biased region" description="Basic and acidic residues" evidence="1">
    <location>
        <begin position="569"/>
        <end position="578"/>
    </location>
</feature>
<organism evidence="3 4">
    <name type="scientific">Nannochloropsis salina CCMP1776</name>
    <dbReference type="NCBI Taxonomy" id="1027361"/>
    <lineage>
        <taxon>Eukaryota</taxon>
        <taxon>Sar</taxon>
        <taxon>Stramenopiles</taxon>
        <taxon>Ochrophyta</taxon>
        <taxon>Eustigmatophyceae</taxon>
        <taxon>Eustigmatales</taxon>
        <taxon>Monodopsidaceae</taxon>
        <taxon>Microchloropsis</taxon>
        <taxon>Microchloropsis salina</taxon>
    </lineage>
</organism>
<gene>
    <name evidence="3" type="ORF">NSK_006373</name>
</gene>
<feature type="region of interest" description="Disordered" evidence="1">
    <location>
        <begin position="92"/>
        <end position="123"/>
    </location>
</feature>
<dbReference type="GO" id="GO:0016491">
    <property type="term" value="F:oxidoreductase activity"/>
    <property type="evidence" value="ECO:0007669"/>
    <property type="project" value="InterPro"/>
</dbReference>
<feature type="compositionally biased region" description="Low complexity" evidence="1">
    <location>
        <begin position="92"/>
        <end position="101"/>
    </location>
</feature>
<feature type="domain" description="FAD-binding FR-type" evidence="2">
    <location>
        <begin position="215"/>
        <end position="374"/>
    </location>
</feature>
<sequence length="578" mass="61017">MTRVDSMLIATLGITLSCTVFPRPSLAFVPPTPVLPFPASTSSSGGASASSIVVSSNSFGTESLSFSTPVTGDQDSQNPLETLRRALRAKSRALQPPAGSLPSPPSLPSPSHTTPASPGGVYPFQPHRPAFPLPPSSSFSSFCAYLVDVPPLPTAPAPGCPSPSSAVRADLPAGKREASSRNRPPSAKHEQQPRQRRRPTSSQTSPRPHLSHVSTHWHQSTVTQLTTVSPNGRVKRLRLQVHPGSPSLFSPHVSSRQPGQYIALRLGNGQEFLGEGGREGGREGGTGRRHREAAGQSPIVVLAPIASAPERIGPREVLDVLVDGDETLLLPQPSTSLTAASAREAWLRCLPSLQSGSVLEISEERGPGFTSLRPSPPPSLPITLASLLLQPQDLLVLATGTTGMAGVAAMLDWPRLELHQQRHRVVVLVEVKDVLHGCCQAQVQKWREIMKNVRVVPVMRRGGGKEGGLEEAVFEQRREGGRKGLRAALGVTAEECAVVLAGFGEGRGGGRGEGGGKEGERVASLVTLLMEAGVDPARVLGEGLEEGGKEGGKGAGAKKGRSRRRKGRNERGKKGEIV</sequence>
<evidence type="ECO:0000259" key="2">
    <source>
        <dbReference type="PROSITE" id="PS51384"/>
    </source>
</evidence>
<feature type="compositionally biased region" description="Basic residues" evidence="1">
    <location>
        <begin position="556"/>
        <end position="568"/>
    </location>
</feature>
<dbReference type="PROSITE" id="PS51384">
    <property type="entry name" value="FAD_FR"/>
    <property type="match status" value="1"/>
</dbReference>
<evidence type="ECO:0000313" key="4">
    <source>
        <dbReference type="Proteomes" id="UP000355283"/>
    </source>
</evidence>
<feature type="region of interest" description="Disordered" evidence="1">
    <location>
        <begin position="540"/>
        <end position="578"/>
    </location>
</feature>
<feature type="compositionally biased region" description="Polar residues" evidence="1">
    <location>
        <begin position="212"/>
        <end position="230"/>
    </location>
</feature>
<evidence type="ECO:0000313" key="3">
    <source>
        <dbReference type="EMBL" id="TFJ82253.1"/>
    </source>
</evidence>
<feature type="compositionally biased region" description="Basic and acidic residues" evidence="1">
    <location>
        <begin position="276"/>
        <end position="286"/>
    </location>
</feature>
<evidence type="ECO:0000256" key="1">
    <source>
        <dbReference type="SAM" id="MobiDB-lite"/>
    </source>
</evidence>
<dbReference type="PANTHER" id="PTHR47215">
    <property type="match status" value="1"/>
</dbReference>
<accession>A0A4D9CXH0</accession>